<evidence type="ECO:0000256" key="5">
    <source>
        <dbReference type="ARBA" id="ARBA00023136"/>
    </source>
</evidence>
<evidence type="ECO:0000313" key="7">
    <source>
        <dbReference type="EMBL" id="SUS04872.1"/>
    </source>
</evidence>
<dbReference type="GO" id="GO:0005886">
    <property type="term" value="C:plasma membrane"/>
    <property type="evidence" value="ECO:0007669"/>
    <property type="project" value="UniProtKB-SubCell"/>
</dbReference>
<gene>
    <name evidence="7" type="ORF">DF3PB_1530006</name>
</gene>
<keyword evidence="3 6" id="KW-0812">Transmembrane</keyword>
<comment type="subcellular location">
    <subcellularLocation>
        <location evidence="1">Cell membrane</location>
        <topology evidence="1">Multi-pass membrane protein</topology>
    </subcellularLocation>
</comment>
<keyword evidence="2" id="KW-1003">Cell membrane</keyword>
<proteinExistence type="predicted"/>
<keyword evidence="4 6" id="KW-1133">Transmembrane helix</keyword>
<name>A0A380T9L3_9ZZZZ</name>
<accession>A0A380T9L3</accession>
<evidence type="ECO:0008006" key="8">
    <source>
        <dbReference type="Google" id="ProtNLM"/>
    </source>
</evidence>
<dbReference type="AlphaFoldDB" id="A0A380T9L3"/>
<dbReference type="InterPro" id="IPR005538">
    <property type="entry name" value="LrgA/CidA"/>
</dbReference>
<dbReference type="Pfam" id="PF03788">
    <property type="entry name" value="LrgA"/>
    <property type="match status" value="1"/>
</dbReference>
<sequence>MMLGYFSLILICQLAGEVVVRLSGVPIPGPVIGMALLFLGLLVKGSIPDGLAKTADALLGNLSLLFVPAGVGVMLHTQLLGRELVPIAASIVLGTLITIAVTALVMSRLSRKGTPT</sequence>
<dbReference type="EMBL" id="UIDG01000061">
    <property type="protein sequence ID" value="SUS04872.1"/>
    <property type="molecule type" value="Genomic_DNA"/>
</dbReference>
<evidence type="ECO:0000256" key="1">
    <source>
        <dbReference type="ARBA" id="ARBA00004651"/>
    </source>
</evidence>
<dbReference type="PANTHER" id="PTHR33931:SF2">
    <property type="entry name" value="HOLIN-LIKE PROTEIN CIDA"/>
    <property type="match status" value="1"/>
</dbReference>
<evidence type="ECO:0000256" key="2">
    <source>
        <dbReference type="ARBA" id="ARBA00022475"/>
    </source>
</evidence>
<evidence type="ECO:0000256" key="4">
    <source>
        <dbReference type="ARBA" id="ARBA00022989"/>
    </source>
</evidence>
<organism evidence="7">
    <name type="scientific">metagenome</name>
    <dbReference type="NCBI Taxonomy" id="256318"/>
    <lineage>
        <taxon>unclassified sequences</taxon>
        <taxon>metagenomes</taxon>
    </lineage>
</organism>
<keyword evidence="5 6" id="KW-0472">Membrane</keyword>
<evidence type="ECO:0000256" key="6">
    <source>
        <dbReference type="SAM" id="Phobius"/>
    </source>
</evidence>
<evidence type="ECO:0000256" key="3">
    <source>
        <dbReference type="ARBA" id="ARBA00022692"/>
    </source>
</evidence>
<protein>
    <recommendedName>
        <fullName evidence="8">CidA/LrgA family protein</fullName>
    </recommendedName>
</protein>
<feature type="transmembrane region" description="Helical" evidence="6">
    <location>
        <begin position="87"/>
        <end position="106"/>
    </location>
</feature>
<dbReference type="PANTHER" id="PTHR33931">
    <property type="entry name" value="HOLIN-LIKE PROTEIN CIDA-RELATED"/>
    <property type="match status" value="1"/>
</dbReference>
<feature type="transmembrane region" description="Helical" evidence="6">
    <location>
        <begin position="25"/>
        <end position="43"/>
    </location>
</feature>
<feature type="transmembrane region" description="Helical" evidence="6">
    <location>
        <begin position="55"/>
        <end position="75"/>
    </location>
</feature>
<reference evidence="7" key="1">
    <citation type="submission" date="2018-07" db="EMBL/GenBank/DDBJ databases">
        <authorList>
            <person name="Quirk P.G."/>
            <person name="Krulwich T.A."/>
        </authorList>
    </citation>
    <scope>NUCLEOTIDE SEQUENCE</scope>
</reference>